<organism evidence="1 2">
    <name type="scientific">Stigmatella aurantiaca</name>
    <dbReference type="NCBI Taxonomy" id="41"/>
    <lineage>
        <taxon>Bacteria</taxon>
        <taxon>Pseudomonadati</taxon>
        <taxon>Myxococcota</taxon>
        <taxon>Myxococcia</taxon>
        <taxon>Myxococcales</taxon>
        <taxon>Cystobacterineae</taxon>
        <taxon>Archangiaceae</taxon>
        <taxon>Stigmatella</taxon>
    </lineage>
</organism>
<gene>
    <name evidence="1" type="ORF">SAMN05444354_112101</name>
</gene>
<name>A0A1H7W1Z6_STIAU</name>
<dbReference type="RefSeq" id="WP_075008555.1">
    <property type="nucleotide sequence ID" value="NZ_FOAP01000012.1"/>
</dbReference>
<sequence>MLDNKGHVTAKPFAQCSVEELRRALQRKRTLASSKPLPPEVEARAEQYSEAVRLAFPRARARG</sequence>
<proteinExistence type="predicted"/>
<protein>
    <submittedName>
        <fullName evidence="1">Uncharacterized protein</fullName>
    </submittedName>
</protein>
<dbReference type="EMBL" id="FOAP01000012">
    <property type="protein sequence ID" value="SEM15119.1"/>
    <property type="molecule type" value="Genomic_DNA"/>
</dbReference>
<evidence type="ECO:0000313" key="2">
    <source>
        <dbReference type="Proteomes" id="UP000182719"/>
    </source>
</evidence>
<reference evidence="2" key="1">
    <citation type="submission" date="2016-10" db="EMBL/GenBank/DDBJ databases">
        <authorList>
            <person name="Varghese N."/>
            <person name="Submissions S."/>
        </authorList>
    </citation>
    <scope>NUCLEOTIDE SEQUENCE [LARGE SCALE GENOMIC DNA]</scope>
    <source>
        <strain evidence="2">DSM 17044</strain>
    </source>
</reference>
<dbReference type="AlphaFoldDB" id="A0A1H7W1Z6"/>
<evidence type="ECO:0000313" key="1">
    <source>
        <dbReference type="EMBL" id="SEM15119.1"/>
    </source>
</evidence>
<keyword evidence="2" id="KW-1185">Reference proteome</keyword>
<accession>A0A1H7W1Z6</accession>
<dbReference type="Proteomes" id="UP000182719">
    <property type="component" value="Unassembled WGS sequence"/>
</dbReference>